<evidence type="ECO:0000256" key="1">
    <source>
        <dbReference type="SAM" id="MobiDB-lite"/>
    </source>
</evidence>
<feature type="compositionally biased region" description="Polar residues" evidence="1">
    <location>
        <begin position="54"/>
        <end position="70"/>
    </location>
</feature>
<feature type="region of interest" description="Disordered" evidence="1">
    <location>
        <begin position="51"/>
        <end position="70"/>
    </location>
</feature>
<protein>
    <submittedName>
        <fullName evidence="2">Uncharacterized protein</fullName>
    </submittedName>
</protein>
<evidence type="ECO:0000313" key="2">
    <source>
        <dbReference type="EMBL" id="KKR28281.1"/>
    </source>
</evidence>
<gene>
    <name evidence="2" type="ORF">UT61_C0053G0017</name>
</gene>
<evidence type="ECO:0000313" key="3">
    <source>
        <dbReference type="Proteomes" id="UP000034793"/>
    </source>
</evidence>
<dbReference type="AlphaFoldDB" id="A0A0G0PT74"/>
<proteinExistence type="predicted"/>
<sequence>MAEIHQGGKNLGTNVSGETFYIIPTPNKEGQFVRLPKDALRESGLKNLRDHTEQLQQSEAKSELVQNSIT</sequence>
<reference evidence="2 3" key="1">
    <citation type="journal article" date="2015" name="Nature">
        <title>rRNA introns, odd ribosomes, and small enigmatic genomes across a large radiation of phyla.</title>
        <authorList>
            <person name="Brown C.T."/>
            <person name="Hug L.A."/>
            <person name="Thomas B.C."/>
            <person name="Sharon I."/>
            <person name="Castelle C.J."/>
            <person name="Singh A."/>
            <person name="Wilkins M.J."/>
            <person name="Williams K.H."/>
            <person name="Banfield J.F."/>
        </authorList>
    </citation>
    <scope>NUCLEOTIDE SEQUENCE [LARGE SCALE GENOMIC DNA]</scope>
</reference>
<dbReference type="EMBL" id="LBXL01000053">
    <property type="protein sequence ID" value="KKR28281.1"/>
    <property type="molecule type" value="Genomic_DNA"/>
</dbReference>
<dbReference type="Proteomes" id="UP000034793">
    <property type="component" value="Unassembled WGS sequence"/>
</dbReference>
<organism evidence="2 3">
    <name type="scientific">Candidatus Woesebacteria bacterium GW2011_GWA1_39_8</name>
    <dbReference type="NCBI Taxonomy" id="1618552"/>
    <lineage>
        <taxon>Bacteria</taxon>
        <taxon>Candidatus Woeseibacteriota</taxon>
    </lineage>
</organism>
<name>A0A0G0PT74_9BACT</name>
<accession>A0A0G0PT74</accession>
<comment type="caution">
    <text evidence="2">The sequence shown here is derived from an EMBL/GenBank/DDBJ whole genome shotgun (WGS) entry which is preliminary data.</text>
</comment>